<organism evidence="16 17">
    <name type="scientific">Cadophora malorum</name>
    <dbReference type="NCBI Taxonomy" id="108018"/>
    <lineage>
        <taxon>Eukaryota</taxon>
        <taxon>Fungi</taxon>
        <taxon>Dikarya</taxon>
        <taxon>Ascomycota</taxon>
        <taxon>Pezizomycotina</taxon>
        <taxon>Leotiomycetes</taxon>
        <taxon>Helotiales</taxon>
        <taxon>Ploettnerulaceae</taxon>
        <taxon>Cadophora</taxon>
    </lineage>
</organism>
<dbReference type="GO" id="GO:0016020">
    <property type="term" value="C:membrane"/>
    <property type="evidence" value="ECO:0007669"/>
    <property type="project" value="UniProtKB-SubCell"/>
</dbReference>
<evidence type="ECO:0000256" key="13">
    <source>
        <dbReference type="PROSITE-ProRule" id="PRU01087"/>
    </source>
</evidence>
<dbReference type="OrthoDB" id="58557at2759"/>
<keyword evidence="12" id="KW-0413">Isomerase</keyword>
<protein>
    <recommendedName>
        <fullName evidence="15">EXPERA domain-containing protein</fullName>
    </recommendedName>
</protein>
<evidence type="ECO:0000256" key="4">
    <source>
        <dbReference type="ARBA" id="ARBA00022692"/>
    </source>
</evidence>
<dbReference type="GO" id="GO:0004769">
    <property type="term" value="F:steroid Delta-isomerase activity"/>
    <property type="evidence" value="ECO:0007669"/>
    <property type="project" value="TreeGrafter"/>
</dbReference>
<evidence type="ECO:0000256" key="3">
    <source>
        <dbReference type="ARBA" id="ARBA00022516"/>
    </source>
</evidence>
<evidence type="ECO:0000256" key="1">
    <source>
        <dbReference type="ARBA" id="ARBA00004141"/>
    </source>
</evidence>
<evidence type="ECO:0000313" key="16">
    <source>
        <dbReference type="EMBL" id="KAG4416112.1"/>
    </source>
</evidence>
<evidence type="ECO:0000256" key="7">
    <source>
        <dbReference type="ARBA" id="ARBA00023011"/>
    </source>
</evidence>
<keyword evidence="3" id="KW-0444">Lipid biosynthesis</keyword>
<keyword evidence="6 13" id="KW-1133">Transmembrane helix</keyword>
<feature type="transmembrane region" description="Helical" evidence="14">
    <location>
        <begin position="126"/>
        <end position="150"/>
    </location>
</feature>
<comment type="subcellular location">
    <subcellularLocation>
        <location evidence="1">Membrane</location>
        <topology evidence="1">Multi-pass membrane protein</topology>
    </subcellularLocation>
</comment>
<feature type="transmembrane region" description="Helical" evidence="14">
    <location>
        <begin position="198"/>
        <end position="218"/>
    </location>
</feature>
<keyword evidence="7" id="KW-0756">Sterol biosynthesis</keyword>
<evidence type="ECO:0000256" key="6">
    <source>
        <dbReference type="ARBA" id="ARBA00022989"/>
    </source>
</evidence>
<keyword evidence="17" id="KW-1185">Reference proteome</keyword>
<feature type="transmembrane region" description="Helical" evidence="14">
    <location>
        <begin position="75"/>
        <end position="95"/>
    </location>
</feature>
<dbReference type="Pfam" id="PF05241">
    <property type="entry name" value="EBP"/>
    <property type="match status" value="1"/>
</dbReference>
<dbReference type="GO" id="GO:0005783">
    <property type="term" value="C:endoplasmic reticulum"/>
    <property type="evidence" value="ECO:0007669"/>
    <property type="project" value="TreeGrafter"/>
</dbReference>
<dbReference type="GO" id="GO:0000247">
    <property type="term" value="F:C-8 sterol isomerase activity"/>
    <property type="evidence" value="ECO:0007669"/>
    <property type="project" value="TreeGrafter"/>
</dbReference>
<evidence type="ECO:0000256" key="14">
    <source>
        <dbReference type="SAM" id="Phobius"/>
    </source>
</evidence>
<comment type="similarity">
    <text evidence="2">Belongs to the EBP family.</text>
</comment>
<feature type="domain" description="EXPERA" evidence="15">
    <location>
        <begin position="71"/>
        <end position="217"/>
    </location>
</feature>
<keyword evidence="4 13" id="KW-0812">Transmembrane</keyword>
<evidence type="ECO:0000256" key="9">
    <source>
        <dbReference type="ARBA" id="ARBA00023136"/>
    </source>
</evidence>
<dbReference type="InterPro" id="IPR007905">
    <property type="entry name" value="EBP"/>
</dbReference>
<sequence length="253" mass="28661">MDSIIDTAMNASSPLMGTSHPFYPLEVEIAAYLANEMTMQVLLTIFVAMILTIVGGTKLWVDKVHPNLPGKEKAAIWWFVISGAIHLCFEGYFSVNHTRMAPAQDLFGQLWKEYALSDSRYLTSDPFVLCMETVTAFTWGPMCFFIAYFITTSNPLRHPLQIIVCVGQMYGLVLYYATAMFDHYYNSAAYSRPEFLYFWVYFFAVNFIWMVIPGLLLVSSVRTIARTFAAFDKMTLALQKGTNGKAKGSKKDI</sequence>
<dbReference type="PROSITE" id="PS51751">
    <property type="entry name" value="EXPERA"/>
    <property type="match status" value="1"/>
</dbReference>
<evidence type="ECO:0000256" key="5">
    <source>
        <dbReference type="ARBA" id="ARBA00022955"/>
    </source>
</evidence>
<evidence type="ECO:0000259" key="15">
    <source>
        <dbReference type="PROSITE" id="PS51751"/>
    </source>
</evidence>
<proteinExistence type="inferred from homology"/>
<dbReference type="GO" id="GO:0047750">
    <property type="term" value="F:cholestenol delta-isomerase activity"/>
    <property type="evidence" value="ECO:0007669"/>
    <property type="project" value="InterPro"/>
</dbReference>
<keyword evidence="5" id="KW-0752">Steroid biosynthesis</keyword>
<keyword evidence="10" id="KW-1207">Sterol metabolism</keyword>
<dbReference type="EMBL" id="JAFJYH010000197">
    <property type="protein sequence ID" value="KAG4416112.1"/>
    <property type="molecule type" value="Genomic_DNA"/>
</dbReference>
<dbReference type="InterPro" id="IPR033118">
    <property type="entry name" value="EXPERA"/>
</dbReference>
<feature type="transmembrane region" description="Helical" evidence="14">
    <location>
        <begin position="162"/>
        <end position="178"/>
    </location>
</feature>
<reference evidence="16" key="1">
    <citation type="submission" date="2021-02" db="EMBL/GenBank/DDBJ databases">
        <title>Genome sequence Cadophora malorum strain M34.</title>
        <authorList>
            <person name="Stefanovic E."/>
            <person name="Vu D."/>
            <person name="Scully C."/>
            <person name="Dijksterhuis J."/>
            <person name="Roader J."/>
            <person name="Houbraken J."/>
        </authorList>
    </citation>
    <scope>NUCLEOTIDE SEQUENCE</scope>
    <source>
        <strain evidence="16">M34</strain>
    </source>
</reference>
<accession>A0A8H7W5I9</accession>
<evidence type="ECO:0000256" key="10">
    <source>
        <dbReference type="ARBA" id="ARBA00023166"/>
    </source>
</evidence>
<comment type="caution">
    <text evidence="16">The sequence shown here is derived from an EMBL/GenBank/DDBJ whole genome shotgun (WGS) entry which is preliminary data.</text>
</comment>
<evidence type="ECO:0000256" key="2">
    <source>
        <dbReference type="ARBA" id="ARBA00008337"/>
    </source>
</evidence>
<evidence type="ECO:0000256" key="8">
    <source>
        <dbReference type="ARBA" id="ARBA00023098"/>
    </source>
</evidence>
<evidence type="ECO:0000256" key="12">
    <source>
        <dbReference type="ARBA" id="ARBA00023235"/>
    </source>
</evidence>
<name>A0A8H7W5I9_9HELO</name>
<gene>
    <name evidence="16" type="ORF">IFR04_010755</name>
</gene>
<dbReference type="AlphaFoldDB" id="A0A8H7W5I9"/>
<dbReference type="Proteomes" id="UP000664132">
    <property type="component" value="Unassembled WGS sequence"/>
</dbReference>
<dbReference type="PANTHER" id="PTHR14207:SF0">
    <property type="entry name" value="3-BETA-HYDROXYSTEROID-DELTA(8),DELTA(7)-ISOMERASE"/>
    <property type="match status" value="1"/>
</dbReference>
<keyword evidence="8" id="KW-0443">Lipid metabolism</keyword>
<keyword evidence="11" id="KW-0753">Steroid metabolism</keyword>
<keyword evidence="9 13" id="KW-0472">Membrane</keyword>
<dbReference type="PANTHER" id="PTHR14207">
    <property type="entry name" value="STEROL ISOMERASE"/>
    <property type="match status" value="1"/>
</dbReference>
<evidence type="ECO:0000256" key="11">
    <source>
        <dbReference type="ARBA" id="ARBA00023221"/>
    </source>
</evidence>
<evidence type="ECO:0000313" key="17">
    <source>
        <dbReference type="Proteomes" id="UP000664132"/>
    </source>
</evidence>
<dbReference type="GO" id="GO:0016126">
    <property type="term" value="P:sterol biosynthetic process"/>
    <property type="evidence" value="ECO:0007669"/>
    <property type="project" value="UniProtKB-KW"/>
</dbReference>
<feature type="transmembrane region" description="Helical" evidence="14">
    <location>
        <begin position="29"/>
        <end position="54"/>
    </location>
</feature>